<dbReference type="InterPro" id="IPR007554">
    <property type="entry name" value="Glycerophosphate_synth"/>
</dbReference>
<dbReference type="Pfam" id="PF04464">
    <property type="entry name" value="Glyphos_transf"/>
    <property type="match status" value="1"/>
</dbReference>
<keyword evidence="3" id="KW-1003">Cell membrane</keyword>
<dbReference type="GO" id="GO:0047355">
    <property type="term" value="F:CDP-glycerol glycerophosphotransferase activity"/>
    <property type="evidence" value="ECO:0007669"/>
    <property type="project" value="InterPro"/>
</dbReference>
<dbReference type="GO" id="GO:0005886">
    <property type="term" value="C:plasma membrane"/>
    <property type="evidence" value="ECO:0007669"/>
    <property type="project" value="UniProtKB-SubCell"/>
</dbReference>
<organism evidence="7 8">
    <name type="scientific">Eubacterium plexicaudatum ASF492</name>
    <dbReference type="NCBI Taxonomy" id="1235802"/>
    <lineage>
        <taxon>Bacteria</taxon>
        <taxon>Bacillati</taxon>
        <taxon>Bacillota</taxon>
        <taxon>Clostridia</taxon>
        <taxon>Eubacteriales</taxon>
        <taxon>Eubacteriaceae</taxon>
        <taxon>Eubacterium</taxon>
    </lineage>
</organism>
<comment type="subcellular location">
    <subcellularLocation>
        <location evidence="1">Cell membrane</location>
        <topology evidence="1">Peripheral membrane protein</topology>
    </subcellularLocation>
</comment>
<sequence length="395" mass="46032">MSRLKQIKSGIADIIKYITFRIWFRGIYCLYAKRPVRKDKVLFVEVRDSEVSDSFQLLYRKLKKEKKYRIHIHYLRSGFCGRREYVRRCSAMLKDMADAGYVFLNEGCNVIGSIPMRKETVLTQTWHACGAFKKFGFSTAELKYGETAEELKKYPYYGNTTYVTLSSPSIAWAYEEAMLLQDKKECMQPTGVSRTDVFFRKKFQNRAKEHFERCVPFAASKKVILYAPTFRGHASEAAAPDGLNIPKLKQALGAEYVLVIKHHPFVSHPPVVPSDCTDFAKDVTDEMPIDELLCVSDVCISDYSSLVFEYSLFERPMLFYAYDLEEYFDWRGFYYPYHELAPGPVVRTNEEIIAYIQDLEHQFDRARVRKFREQFMSACDGHATERILRLVFCEG</sequence>
<dbReference type="GO" id="GO:0019350">
    <property type="term" value="P:teichoic acid biosynthetic process"/>
    <property type="evidence" value="ECO:0007669"/>
    <property type="project" value="UniProtKB-KW"/>
</dbReference>
<evidence type="ECO:0000256" key="5">
    <source>
        <dbReference type="ARBA" id="ARBA00022944"/>
    </source>
</evidence>
<gene>
    <name evidence="7" type="ORF">C823_02130</name>
</gene>
<proteinExistence type="inferred from homology"/>
<name>N2AU44_9FIRM</name>
<comment type="similarity">
    <text evidence="2">Belongs to the CDP-glycerol glycerophosphotransferase family.</text>
</comment>
<dbReference type="AlphaFoldDB" id="N2AU44"/>
<dbReference type="Gene3D" id="3.40.50.11820">
    <property type="match status" value="1"/>
</dbReference>
<keyword evidence="6" id="KW-0472">Membrane</keyword>
<evidence type="ECO:0008006" key="9">
    <source>
        <dbReference type="Google" id="ProtNLM"/>
    </source>
</evidence>
<dbReference type="PANTHER" id="PTHR37316">
    <property type="entry name" value="TEICHOIC ACID GLYCEROL-PHOSPHATE PRIMASE"/>
    <property type="match status" value="1"/>
</dbReference>
<dbReference type="InterPro" id="IPR043149">
    <property type="entry name" value="TagF_N"/>
</dbReference>
<dbReference type="Proteomes" id="UP000012589">
    <property type="component" value="Unassembled WGS sequence"/>
</dbReference>
<dbReference type="InterPro" id="IPR051612">
    <property type="entry name" value="Teichoic_Acid_Biosynth"/>
</dbReference>
<dbReference type="PANTHER" id="PTHR37316:SF2">
    <property type="entry name" value="TEICHOIC ACID RIBITOL-PHOSPHATE POLYMERASE TARK"/>
    <property type="match status" value="1"/>
</dbReference>
<dbReference type="eggNOG" id="COG1887">
    <property type="taxonomic scope" value="Bacteria"/>
</dbReference>
<comment type="caution">
    <text evidence="7">The sequence shown here is derived from an EMBL/GenBank/DDBJ whole genome shotgun (WGS) entry which is preliminary data.</text>
</comment>
<dbReference type="OrthoDB" id="9807097at2"/>
<keyword evidence="8" id="KW-1185">Reference proteome</keyword>
<reference evidence="7 8" key="1">
    <citation type="journal article" date="2014" name="Genome Announc.">
        <title>Draft genome sequences of the altered schaedler flora, a defined bacterial community from gnotobiotic mice.</title>
        <authorList>
            <person name="Wannemuehler M.J."/>
            <person name="Overstreet A.M."/>
            <person name="Ward D.V."/>
            <person name="Phillips G.J."/>
        </authorList>
    </citation>
    <scope>NUCLEOTIDE SEQUENCE [LARGE SCALE GENOMIC DNA]</scope>
    <source>
        <strain evidence="7 8">ASF492</strain>
    </source>
</reference>
<dbReference type="EMBL" id="AQFT01000066">
    <property type="protein sequence ID" value="EMZ27989.1"/>
    <property type="molecule type" value="Genomic_DNA"/>
</dbReference>
<dbReference type="STRING" id="1235802.C823_02130"/>
<evidence type="ECO:0000313" key="8">
    <source>
        <dbReference type="Proteomes" id="UP000012589"/>
    </source>
</evidence>
<keyword evidence="5" id="KW-0777">Teichoic acid biosynthesis</keyword>
<evidence type="ECO:0000256" key="6">
    <source>
        <dbReference type="ARBA" id="ARBA00023136"/>
    </source>
</evidence>
<evidence type="ECO:0000256" key="2">
    <source>
        <dbReference type="ARBA" id="ARBA00010488"/>
    </source>
</evidence>
<protein>
    <recommendedName>
        <fullName evidence="9">CDP-glycerol glycerophosphotransferase</fullName>
    </recommendedName>
</protein>
<accession>N2AU44</accession>
<dbReference type="Gene3D" id="3.40.50.12580">
    <property type="match status" value="1"/>
</dbReference>
<dbReference type="SUPFAM" id="SSF53756">
    <property type="entry name" value="UDP-Glycosyltransferase/glycogen phosphorylase"/>
    <property type="match status" value="1"/>
</dbReference>
<evidence type="ECO:0000256" key="3">
    <source>
        <dbReference type="ARBA" id="ARBA00022475"/>
    </source>
</evidence>
<evidence type="ECO:0000313" key="7">
    <source>
        <dbReference type="EMBL" id="EMZ27989.1"/>
    </source>
</evidence>
<evidence type="ECO:0000256" key="1">
    <source>
        <dbReference type="ARBA" id="ARBA00004202"/>
    </source>
</evidence>
<dbReference type="PATRIC" id="fig|1235802.3.peg.2263"/>
<keyword evidence="4" id="KW-0808">Transferase</keyword>
<dbReference type="HOGENOM" id="CLU_029598_0_0_9"/>
<evidence type="ECO:0000256" key="4">
    <source>
        <dbReference type="ARBA" id="ARBA00022679"/>
    </source>
</evidence>
<dbReference type="InterPro" id="IPR043148">
    <property type="entry name" value="TagF_C"/>
</dbReference>